<evidence type="ECO:0000256" key="4">
    <source>
        <dbReference type="ARBA" id="ARBA00022679"/>
    </source>
</evidence>
<dbReference type="Gene3D" id="1.10.510.10">
    <property type="entry name" value="Transferase(Phosphotransferase) domain 1"/>
    <property type="match status" value="1"/>
</dbReference>
<evidence type="ECO:0000256" key="5">
    <source>
        <dbReference type="ARBA" id="ARBA00022741"/>
    </source>
</evidence>
<dbReference type="PANTHER" id="PTHR43671:SF98">
    <property type="entry name" value="SERINE_THREONINE-PROTEIN KINASE NEK11"/>
    <property type="match status" value="1"/>
</dbReference>
<evidence type="ECO:0000256" key="11">
    <source>
        <dbReference type="SAM" id="MobiDB-lite"/>
    </source>
</evidence>
<protein>
    <recommendedName>
        <fullName evidence="2">non-specific serine/threonine protein kinase</fullName>
        <ecNumber evidence="2">2.7.11.1</ecNumber>
    </recommendedName>
</protein>
<keyword evidence="3" id="KW-0723">Serine/threonine-protein kinase</keyword>
<evidence type="ECO:0000256" key="8">
    <source>
        <dbReference type="ARBA" id="ARBA00047899"/>
    </source>
</evidence>
<evidence type="ECO:0000256" key="7">
    <source>
        <dbReference type="ARBA" id="ARBA00022840"/>
    </source>
</evidence>
<comment type="catalytic activity">
    <reaction evidence="8">
        <text>L-threonyl-[protein] + ATP = O-phospho-L-threonyl-[protein] + ADP + H(+)</text>
        <dbReference type="Rhea" id="RHEA:46608"/>
        <dbReference type="Rhea" id="RHEA-COMP:11060"/>
        <dbReference type="Rhea" id="RHEA-COMP:11605"/>
        <dbReference type="ChEBI" id="CHEBI:15378"/>
        <dbReference type="ChEBI" id="CHEBI:30013"/>
        <dbReference type="ChEBI" id="CHEBI:30616"/>
        <dbReference type="ChEBI" id="CHEBI:61977"/>
        <dbReference type="ChEBI" id="CHEBI:456216"/>
        <dbReference type="EC" id="2.7.11.1"/>
    </reaction>
</comment>
<keyword evidence="7 10" id="KW-0067">ATP-binding</keyword>
<dbReference type="SMART" id="SM00219">
    <property type="entry name" value="TyrKc"/>
    <property type="match status" value="1"/>
</dbReference>
<evidence type="ECO:0000313" key="13">
    <source>
        <dbReference type="EMBL" id="GAA4354253.1"/>
    </source>
</evidence>
<feature type="region of interest" description="Disordered" evidence="11">
    <location>
        <begin position="1"/>
        <end position="32"/>
    </location>
</feature>
<dbReference type="InterPro" id="IPR011009">
    <property type="entry name" value="Kinase-like_dom_sf"/>
</dbReference>
<evidence type="ECO:0000256" key="9">
    <source>
        <dbReference type="ARBA" id="ARBA00048679"/>
    </source>
</evidence>
<dbReference type="InterPro" id="IPR000719">
    <property type="entry name" value="Prot_kinase_dom"/>
</dbReference>
<keyword evidence="14" id="KW-1185">Reference proteome</keyword>
<evidence type="ECO:0000256" key="2">
    <source>
        <dbReference type="ARBA" id="ARBA00012513"/>
    </source>
</evidence>
<dbReference type="PROSITE" id="PS00107">
    <property type="entry name" value="PROTEIN_KINASE_ATP"/>
    <property type="match status" value="1"/>
</dbReference>
<keyword evidence="4" id="KW-0808">Transferase</keyword>
<dbReference type="InterPro" id="IPR020635">
    <property type="entry name" value="Tyr_kinase_cat_dom"/>
</dbReference>
<dbReference type="SUPFAM" id="SSF56112">
    <property type="entry name" value="Protein kinase-like (PK-like)"/>
    <property type="match status" value="1"/>
</dbReference>
<feature type="compositionally biased region" description="Low complexity" evidence="11">
    <location>
        <begin position="557"/>
        <end position="571"/>
    </location>
</feature>
<keyword evidence="6" id="KW-0418">Kinase</keyword>
<evidence type="ECO:0000256" key="1">
    <source>
        <dbReference type="ARBA" id="ARBA00010886"/>
    </source>
</evidence>
<dbReference type="PANTHER" id="PTHR43671">
    <property type="entry name" value="SERINE/THREONINE-PROTEIN KINASE NEK"/>
    <property type="match status" value="1"/>
</dbReference>
<dbReference type="InterPro" id="IPR008266">
    <property type="entry name" value="Tyr_kinase_AS"/>
</dbReference>
<dbReference type="InterPro" id="IPR017441">
    <property type="entry name" value="Protein_kinase_ATP_BS"/>
</dbReference>
<dbReference type="PROSITE" id="PS00109">
    <property type="entry name" value="PROTEIN_KINASE_TYR"/>
    <property type="match status" value="1"/>
</dbReference>
<feature type="domain" description="Protein kinase" evidence="12">
    <location>
        <begin position="48"/>
        <end position="321"/>
    </location>
</feature>
<comment type="caution">
    <text evidence="13">The sequence shown here is derived from an EMBL/GenBank/DDBJ whole genome shotgun (WGS) entry which is preliminary data.</text>
</comment>
<dbReference type="Proteomes" id="UP001500975">
    <property type="component" value="Unassembled WGS sequence"/>
</dbReference>
<organism evidence="13 14">
    <name type="scientific">Variovorax defluvii</name>
    <dbReference type="NCBI Taxonomy" id="913761"/>
    <lineage>
        <taxon>Bacteria</taxon>
        <taxon>Pseudomonadati</taxon>
        <taxon>Pseudomonadota</taxon>
        <taxon>Betaproteobacteria</taxon>
        <taxon>Burkholderiales</taxon>
        <taxon>Comamonadaceae</taxon>
        <taxon>Variovorax</taxon>
    </lineage>
</organism>
<sequence>MNAEAAFALPTVPGPPTQAGDWAQAPDGADDGRDTARALPEGMRLQDYEIAGTIGEGGFGIVYLAWDPVQERHVAIKEYLPAVLATRDPASTAVVVRSPRHADSFRIGLRSFLNEARILARFDHPALVRVLHHWEGNGTAYMAMPYYQGPTLARALAGLGRAPEEAELLGWLRPLLDALGTLHAVSCLHRDIAPDNILLTGQGPVLLDFGAARRVIDSAGQSPTVVFKPGFTPPEQYGELADMRQGPWTDLYALAAVVYTAIAGQPPVSSVERVPDDPLRPLSELARGRYGAAFLAAIDAALAVHPKDRPQSAAELRERLSGGGGGANREVVLDLDLDLGAAADADAAAHSASAGNKDEDEDDDATVLPGVTNRPAEAQMPLRPQAPMRGLVSTPPARATQRAEYFAAIAQRPPSAPNGAGRLGLWALGGGVMLSALLVIAAYYRIGDPVLTQPPLPVQAGLPVPVPAQAAKTVPAAPPPVAKALPVLPPPSLQFEPPTPAPLARTELASRVPADLVEPLTPPLPAKAAPPPVTEPATAPVPVARLAKAPAQVARSEAPSVVRRAPRAPAAEPAPPEPRRVQAEAAPPSVRCSELLQRASLGPLTTGEVALLRKGCE</sequence>
<keyword evidence="5 10" id="KW-0547">Nucleotide-binding</keyword>
<feature type="region of interest" description="Disordered" evidence="11">
    <location>
        <begin position="350"/>
        <end position="370"/>
    </location>
</feature>
<evidence type="ECO:0000259" key="12">
    <source>
        <dbReference type="PROSITE" id="PS50011"/>
    </source>
</evidence>
<dbReference type="EMBL" id="BAABGJ010000080">
    <property type="protein sequence ID" value="GAA4354253.1"/>
    <property type="molecule type" value="Genomic_DNA"/>
</dbReference>
<feature type="binding site" evidence="10">
    <location>
        <position position="77"/>
    </location>
    <ligand>
        <name>ATP</name>
        <dbReference type="ChEBI" id="CHEBI:30616"/>
    </ligand>
</feature>
<dbReference type="PROSITE" id="PS50011">
    <property type="entry name" value="PROTEIN_KINASE_DOM"/>
    <property type="match status" value="1"/>
</dbReference>
<dbReference type="EC" id="2.7.11.1" evidence="2"/>
<accession>A0ABP8IA50</accession>
<reference evidence="14" key="1">
    <citation type="journal article" date="2019" name="Int. J. Syst. Evol. Microbiol.">
        <title>The Global Catalogue of Microorganisms (GCM) 10K type strain sequencing project: providing services to taxonomists for standard genome sequencing and annotation.</title>
        <authorList>
            <consortium name="The Broad Institute Genomics Platform"/>
            <consortium name="The Broad Institute Genome Sequencing Center for Infectious Disease"/>
            <person name="Wu L."/>
            <person name="Ma J."/>
        </authorList>
    </citation>
    <scope>NUCLEOTIDE SEQUENCE [LARGE SCALE GENOMIC DNA]</scope>
    <source>
        <strain evidence="14">JCM 17804</strain>
    </source>
</reference>
<dbReference type="Pfam" id="PF00069">
    <property type="entry name" value="Pkinase"/>
    <property type="match status" value="1"/>
</dbReference>
<dbReference type="InterPro" id="IPR050660">
    <property type="entry name" value="NEK_Ser/Thr_kinase"/>
</dbReference>
<dbReference type="CDD" id="cd14014">
    <property type="entry name" value="STKc_PknB_like"/>
    <property type="match status" value="1"/>
</dbReference>
<dbReference type="RefSeq" id="WP_345540810.1">
    <property type="nucleotide sequence ID" value="NZ_BAABGJ010000080.1"/>
</dbReference>
<name>A0ABP8IA50_9BURK</name>
<proteinExistence type="inferred from homology"/>
<gene>
    <name evidence="13" type="ORF">GCM10023165_45340</name>
</gene>
<evidence type="ECO:0000256" key="6">
    <source>
        <dbReference type="ARBA" id="ARBA00022777"/>
    </source>
</evidence>
<evidence type="ECO:0000256" key="3">
    <source>
        <dbReference type="ARBA" id="ARBA00022527"/>
    </source>
</evidence>
<comment type="catalytic activity">
    <reaction evidence="9">
        <text>L-seryl-[protein] + ATP = O-phospho-L-seryl-[protein] + ADP + H(+)</text>
        <dbReference type="Rhea" id="RHEA:17989"/>
        <dbReference type="Rhea" id="RHEA-COMP:9863"/>
        <dbReference type="Rhea" id="RHEA-COMP:11604"/>
        <dbReference type="ChEBI" id="CHEBI:15378"/>
        <dbReference type="ChEBI" id="CHEBI:29999"/>
        <dbReference type="ChEBI" id="CHEBI:30616"/>
        <dbReference type="ChEBI" id="CHEBI:83421"/>
        <dbReference type="ChEBI" id="CHEBI:456216"/>
        <dbReference type="EC" id="2.7.11.1"/>
    </reaction>
</comment>
<comment type="similarity">
    <text evidence="1">Belongs to the protein kinase superfamily. NEK Ser/Thr protein kinase family. NIMA subfamily.</text>
</comment>
<feature type="compositionally biased region" description="Pro residues" evidence="11">
    <location>
        <begin position="520"/>
        <end position="534"/>
    </location>
</feature>
<feature type="region of interest" description="Disordered" evidence="11">
    <location>
        <begin position="517"/>
        <end position="537"/>
    </location>
</feature>
<feature type="region of interest" description="Disordered" evidence="11">
    <location>
        <begin position="550"/>
        <end position="587"/>
    </location>
</feature>
<evidence type="ECO:0000313" key="14">
    <source>
        <dbReference type="Proteomes" id="UP001500975"/>
    </source>
</evidence>
<evidence type="ECO:0000256" key="10">
    <source>
        <dbReference type="PROSITE-ProRule" id="PRU10141"/>
    </source>
</evidence>
<dbReference type="Gene3D" id="3.30.200.20">
    <property type="entry name" value="Phosphorylase Kinase, domain 1"/>
    <property type="match status" value="1"/>
</dbReference>